<gene>
    <name evidence="2" type="ORF">C9I89_14120</name>
</gene>
<organism evidence="2 3">
    <name type="scientific">Photobacterium lipolyticum</name>
    <dbReference type="NCBI Taxonomy" id="266810"/>
    <lineage>
        <taxon>Bacteria</taxon>
        <taxon>Pseudomonadati</taxon>
        <taxon>Pseudomonadota</taxon>
        <taxon>Gammaproteobacteria</taxon>
        <taxon>Vibrionales</taxon>
        <taxon>Vibrionaceae</taxon>
        <taxon>Photobacterium</taxon>
    </lineage>
</organism>
<protein>
    <submittedName>
        <fullName evidence="2">TIGR00153 family protein</fullName>
    </submittedName>
</protein>
<comment type="similarity">
    <text evidence="1">Belongs to the UPF0111 family.</text>
</comment>
<sequence>MTRNLILDVFAKSPLKPLEQHIRLVAKCCHQLKPFFRACVENEWEKAEVIRKQISELEKDADRLKRTIRLELPNNFFMPVQRTDVLELLTQQDKIANKAKDISGRVIGRKLQIPDELSEQFFDYLSLCIDATEKAADVINELDDLLETGFKGREVDLVEKMINQLDKIEDGTDSMQIELRRSLLAIEADLNPVDVIFLYQIIEWVGELADLAERVGARLEIMLAR</sequence>
<dbReference type="InterPro" id="IPR018445">
    <property type="entry name" value="Put_Phosphate_transp_reg"/>
</dbReference>
<dbReference type="AlphaFoldDB" id="A0A2T3MX77"/>
<dbReference type="EMBL" id="PYMC01000009">
    <property type="protein sequence ID" value="PSW04447.1"/>
    <property type="molecule type" value="Genomic_DNA"/>
</dbReference>
<dbReference type="Gene3D" id="1.20.58.220">
    <property type="entry name" value="Phosphate transport system protein phou homolog 2, domain 2"/>
    <property type="match status" value="1"/>
</dbReference>
<evidence type="ECO:0000256" key="1">
    <source>
        <dbReference type="ARBA" id="ARBA00008591"/>
    </source>
</evidence>
<proteinExistence type="inferred from homology"/>
<dbReference type="InterPro" id="IPR038078">
    <property type="entry name" value="PhoU-like_sf"/>
</dbReference>
<accession>A0A2T3MX77</accession>
<dbReference type="InterPro" id="IPR002727">
    <property type="entry name" value="DUF47"/>
</dbReference>
<dbReference type="OrthoDB" id="9780540at2"/>
<dbReference type="Pfam" id="PF01865">
    <property type="entry name" value="PhoU_div"/>
    <property type="match status" value="1"/>
</dbReference>
<dbReference type="NCBIfam" id="TIGR00153">
    <property type="entry name" value="TIGR00153 family protein"/>
    <property type="match status" value="1"/>
</dbReference>
<evidence type="ECO:0000313" key="3">
    <source>
        <dbReference type="Proteomes" id="UP000240904"/>
    </source>
</evidence>
<comment type="caution">
    <text evidence="2">The sequence shown here is derived from an EMBL/GenBank/DDBJ whole genome shotgun (WGS) entry which is preliminary data.</text>
</comment>
<dbReference type="RefSeq" id="WP_107283978.1">
    <property type="nucleotide sequence ID" value="NZ_PYMC01000009.1"/>
</dbReference>
<dbReference type="Proteomes" id="UP000240904">
    <property type="component" value="Unassembled WGS sequence"/>
</dbReference>
<dbReference type="PANTHER" id="PTHR36536">
    <property type="entry name" value="UPF0111 PROTEIN HI_1603"/>
    <property type="match status" value="1"/>
</dbReference>
<dbReference type="SUPFAM" id="SSF109755">
    <property type="entry name" value="PhoU-like"/>
    <property type="match status" value="1"/>
</dbReference>
<evidence type="ECO:0000313" key="2">
    <source>
        <dbReference type="EMBL" id="PSW04447.1"/>
    </source>
</evidence>
<keyword evidence="3" id="KW-1185">Reference proteome</keyword>
<reference evidence="2 3" key="1">
    <citation type="submission" date="2018-03" db="EMBL/GenBank/DDBJ databases">
        <title>Whole genome sequencing of Histamine producing bacteria.</title>
        <authorList>
            <person name="Butler K."/>
        </authorList>
    </citation>
    <scope>NUCLEOTIDE SEQUENCE [LARGE SCALE GENOMIC DNA]</scope>
    <source>
        <strain evidence="2 3">DSM 16190</strain>
    </source>
</reference>
<dbReference type="PANTHER" id="PTHR36536:SF3">
    <property type="entry name" value="UPF0111 PROTEIN HI_1603"/>
    <property type="match status" value="1"/>
</dbReference>
<name>A0A2T3MX77_9GAMM</name>